<organism evidence="2 3">
    <name type="scientific">Artemisia annua</name>
    <name type="common">Sweet wormwood</name>
    <dbReference type="NCBI Taxonomy" id="35608"/>
    <lineage>
        <taxon>Eukaryota</taxon>
        <taxon>Viridiplantae</taxon>
        <taxon>Streptophyta</taxon>
        <taxon>Embryophyta</taxon>
        <taxon>Tracheophyta</taxon>
        <taxon>Spermatophyta</taxon>
        <taxon>Magnoliopsida</taxon>
        <taxon>eudicotyledons</taxon>
        <taxon>Gunneridae</taxon>
        <taxon>Pentapetalae</taxon>
        <taxon>asterids</taxon>
        <taxon>campanulids</taxon>
        <taxon>Asterales</taxon>
        <taxon>Asteraceae</taxon>
        <taxon>Asteroideae</taxon>
        <taxon>Anthemideae</taxon>
        <taxon>Artemisiinae</taxon>
        <taxon>Artemisia</taxon>
    </lineage>
</organism>
<dbReference type="AlphaFoldDB" id="A0A2U1N1U5"/>
<evidence type="ECO:0000313" key="2">
    <source>
        <dbReference type="EMBL" id="PWA67490.1"/>
    </source>
</evidence>
<protein>
    <submittedName>
        <fullName evidence="2">Uncharacterized protein</fullName>
    </submittedName>
</protein>
<sequence>MGACVSSHKKTSAVKNMSSGSVRKIDDNNVVIVKSPVKQNVMVVDGNVAVKPQWPLVNNSRDFGSKEETFFDSQAWLDSDCESEFMSVNGEFTPSRGNTPLHHDFLNGTPPVKGGLPTFPAGTPPMKGGGPVINDDKSSTTPSHPSPMKKKKRLSELFRESIREDHNLDEENGEPTKENGASGSLKGVAAHGIGSKSKRERWVEIVQVNNCLPRVLSSCRPVTHQQTQVRR</sequence>
<comment type="caution">
    <text evidence="2">The sequence shown here is derived from an EMBL/GenBank/DDBJ whole genome shotgun (WGS) entry which is preliminary data.</text>
</comment>
<dbReference type="EMBL" id="PKPP01003825">
    <property type="protein sequence ID" value="PWA67490.1"/>
    <property type="molecule type" value="Genomic_DNA"/>
</dbReference>
<reference evidence="2 3" key="1">
    <citation type="journal article" date="2018" name="Mol. Plant">
        <title>The genome of Artemisia annua provides insight into the evolution of Asteraceae family and artemisinin biosynthesis.</title>
        <authorList>
            <person name="Shen Q."/>
            <person name="Zhang L."/>
            <person name="Liao Z."/>
            <person name="Wang S."/>
            <person name="Yan T."/>
            <person name="Shi P."/>
            <person name="Liu M."/>
            <person name="Fu X."/>
            <person name="Pan Q."/>
            <person name="Wang Y."/>
            <person name="Lv Z."/>
            <person name="Lu X."/>
            <person name="Zhang F."/>
            <person name="Jiang W."/>
            <person name="Ma Y."/>
            <person name="Chen M."/>
            <person name="Hao X."/>
            <person name="Li L."/>
            <person name="Tang Y."/>
            <person name="Lv G."/>
            <person name="Zhou Y."/>
            <person name="Sun X."/>
            <person name="Brodelius P.E."/>
            <person name="Rose J.K.C."/>
            <person name="Tang K."/>
        </authorList>
    </citation>
    <scope>NUCLEOTIDE SEQUENCE [LARGE SCALE GENOMIC DNA]</scope>
    <source>
        <strain evidence="3">cv. Huhao1</strain>
        <tissue evidence="2">Leaf</tissue>
    </source>
</reference>
<accession>A0A2U1N1U5</accession>
<evidence type="ECO:0000313" key="3">
    <source>
        <dbReference type="Proteomes" id="UP000245207"/>
    </source>
</evidence>
<evidence type="ECO:0000256" key="1">
    <source>
        <dbReference type="SAM" id="MobiDB-lite"/>
    </source>
</evidence>
<dbReference type="PANTHER" id="PTHR34280:SF18">
    <property type="match status" value="1"/>
</dbReference>
<dbReference type="OrthoDB" id="1925325at2759"/>
<gene>
    <name evidence="2" type="ORF">CTI12_AA317080</name>
</gene>
<keyword evidence="3" id="KW-1185">Reference proteome</keyword>
<dbReference type="STRING" id="35608.A0A2U1N1U5"/>
<feature type="region of interest" description="Disordered" evidence="1">
    <location>
        <begin position="114"/>
        <end position="198"/>
    </location>
</feature>
<name>A0A2U1N1U5_ARTAN</name>
<dbReference type="InterPro" id="IPR038947">
    <property type="entry name" value="At3g27210-like"/>
</dbReference>
<proteinExistence type="predicted"/>
<dbReference type="Proteomes" id="UP000245207">
    <property type="component" value="Unassembled WGS sequence"/>
</dbReference>
<dbReference type="PANTHER" id="PTHR34280">
    <property type="entry name" value="OS01G0920100 PROTEIN"/>
    <property type="match status" value="1"/>
</dbReference>
<feature type="compositionally biased region" description="Basic and acidic residues" evidence="1">
    <location>
        <begin position="154"/>
        <end position="166"/>
    </location>
</feature>